<dbReference type="InterPro" id="IPR052514">
    <property type="entry name" value="SAM-dependent_MTase"/>
</dbReference>
<dbReference type="PANTHER" id="PTHR34203:SF15">
    <property type="entry name" value="SLL1173 PROTEIN"/>
    <property type="match status" value="1"/>
</dbReference>
<dbReference type="KEGG" id="tcb:TCARB_1333"/>
<dbReference type="AlphaFoldDB" id="A0A3G1A670"/>
<sequence length="260" mass="29086">MSNVSPTNKISFFLARFFSQLGGKLPLESVVIPFGRYRFIVPRRWLEASLLNIEHIYLLGDYERVPCMTCVEPGGAVLDLGAFVGLFSVRVACENRDVRVYGVEANPFACRYLEANYRLNGVRGGGVLCGAVGVRSGVARLFVADNGVNSSLVPGYVDDYSVKIGEVGVRVYSLREVFEKFQLDRVALVKMDIEGAEEGVLYSSRELVSPDRVERWIIEVHPPYSSPSRIVGLLEKGYRVATFYDYDAPGQVFVYGWTRR</sequence>
<dbReference type="GeneID" id="16572894"/>
<name>A0A3G1A670_9CREN</name>
<dbReference type="InterPro" id="IPR029063">
    <property type="entry name" value="SAM-dependent_MTases_sf"/>
</dbReference>
<dbReference type="RefSeq" id="WP_020961941.1">
    <property type="nucleotide sequence ID" value="NZ_CP007493.1"/>
</dbReference>
<dbReference type="STRING" id="697581.TCARB_1333"/>
<dbReference type="NCBIfam" id="TIGR01444">
    <property type="entry name" value="fkbM_fam"/>
    <property type="match status" value="1"/>
</dbReference>
<evidence type="ECO:0000313" key="3">
    <source>
        <dbReference type="Proteomes" id="UP000266720"/>
    </source>
</evidence>
<feature type="domain" description="Methyltransferase FkbM" evidence="1">
    <location>
        <begin position="98"/>
        <end position="240"/>
    </location>
</feature>
<dbReference type="EMBL" id="CP007493">
    <property type="protein sequence ID" value="AJB42379.1"/>
    <property type="molecule type" value="Genomic_DNA"/>
</dbReference>
<dbReference type="GeneID" id="25406739"/>
<dbReference type="Proteomes" id="UP000266720">
    <property type="component" value="Chromosome"/>
</dbReference>
<proteinExistence type="predicted"/>
<evidence type="ECO:0000313" key="2">
    <source>
        <dbReference type="EMBL" id="AJB42379.1"/>
    </source>
</evidence>
<accession>A0A3G1A670</accession>
<protein>
    <submittedName>
        <fullName evidence="2">Ata11 protein</fullName>
    </submittedName>
</protein>
<dbReference type="Pfam" id="PF05050">
    <property type="entry name" value="Methyltransf_21"/>
    <property type="match status" value="1"/>
</dbReference>
<dbReference type="InterPro" id="IPR006342">
    <property type="entry name" value="FkbM_mtfrase"/>
</dbReference>
<gene>
    <name evidence="2" type="ORF">TCARB_1333</name>
</gene>
<dbReference type="SUPFAM" id="SSF53335">
    <property type="entry name" value="S-adenosyl-L-methionine-dependent methyltransferases"/>
    <property type="match status" value="1"/>
</dbReference>
<evidence type="ECO:0000259" key="1">
    <source>
        <dbReference type="Pfam" id="PF05050"/>
    </source>
</evidence>
<organism evidence="2 3">
    <name type="scientific">Thermofilum adornatum 1505</name>
    <dbReference type="NCBI Taxonomy" id="697581"/>
    <lineage>
        <taxon>Archaea</taxon>
        <taxon>Thermoproteota</taxon>
        <taxon>Thermoprotei</taxon>
        <taxon>Thermofilales</taxon>
        <taxon>Thermofilaceae</taxon>
        <taxon>Thermofilum</taxon>
    </lineage>
</organism>
<dbReference type="PANTHER" id="PTHR34203">
    <property type="entry name" value="METHYLTRANSFERASE, FKBM FAMILY PROTEIN"/>
    <property type="match status" value="1"/>
</dbReference>
<reference evidence="3" key="1">
    <citation type="book" date="2010" name="EXTREMOPHILES" publisher="0:0-0">
        <title>Complete genome sequences of ten hyperthermophilic archaea reveal their metabolic capabilities and possible ecological roles.</title>
        <editorList>
            <person name="?"/>
        </editorList>
        <authorList>
            <person name="Ravin N.V."/>
            <person name="Mardanov A.V."/>
            <person name="Bonch-Osmolovskaya E.A."/>
            <person name="Skryabin K.G."/>
        </authorList>
    </citation>
    <scope>NUCLEOTIDE SEQUENCE [LARGE SCALE GENOMIC DNA]</scope>
    <source>
        <strain evidence="3">1505</strain>
    </source>
</reference>
<dbReference type="Gene3D" id="3.40.50.150">
    <property type="entry name" value="Vaccinia Virus protein VP39"/>
    <property type="match status" value="1"/>
</dbReference>